<feature type="binding site" evidence="4">
    <location>
        <position position="150"/>
    </location>
    <ligand>
        <name>ATP</name>
        <dbReference type="ChEBI" id="CHEBI:30616"/>
    </ligand>
</feature>
<dbReference type="PATRIC" id="fig|480391.4.peg.207"/>
<comment type="similarity">
    <text evidence="4">Belongs to the TmcAL family.</text>
</comment>
<dbReference type="PANTHER" id="PTHR37825">
    <property type="entry name" value="TRNA(MET) CYTIDINE ACETATE LIGASE"/>
    <property type="match status" value="1"/>
</dbReference>
<dbReference type="EMBL" id="JQCQ01000011">
    <property type="protein sequence ID" value="KRO25367.1"/>
    <property type="molecule type" value="Genomic_DNA"/>
</dbReference>
<evidence type="ECO:0000256" key="4">
    <source>
        <dbReference type="HAMAP-Rule" id="MF_01539"/>
    </source>
</evidence>
<keyword evidence="4" id="KW-0820">tRNA-binding</keyword>
<proteinExistence type="inferred from homology"/>
<feature type="binding site" evidence="4">
    <location>
        <begin position="7"/>
        <end position="20"/>
    </location>
    <ligand>
        <name>ATP</name>
        <dbReference type="ChEBI" id="CHEBI:30616"/>
    </ligand>
</feature>
<protein>
    <recommendedName>
        <fullName evidence="4">tRNA(Met) cytidine acetate ligase</fullName>
        <ecNumber evidence="4">6.3.4.-</ecNumber>
    </recommendedName>
</protein>
<keyword evidence="4" id="KW-0963">Cytoplasm</keyword>
<accession>A0A0R2NHU4</accession>
<dbReference type="GO" id="GO:0016879">
    <property type="term" value="F:ligase activity, forming carbon-nitrogen bonds"/>
    <property type="evidence" value="ECO:0007669"/>
    <property type="project" value="UniProtKB-UniRule"/>
</dbReference>
<comment type="catalytic activity">
    <reaction evidence="4">
        <text>cytidine(34) in elongator tRNA(Met) + acetate + ATP = N(4)-acetylcytidine(34) in elongator tRNA(Met) + AMP + diphosphate</text>
        <dbReference type="Rhea" id="RHEA:58144"/>
        <dbReference type="Rhea" id="RHEA-COMP:10693"/>
        <dbReference type="Rhea" id="RHEA-COMP:10694"/>
        <dbReference type="ChEBI" id="CHEBI:30089"/>
        <dbReference type="ChEBI" id="CHEBI:30616"/>
        <dbReference type="ChEBI" id="CHEBI:33019"/>
        <dbReference type="ChEBI" id="CHEBI:74900"/>
        <dbReference type="ChEBI" id="CHEBI:82748"/>
        <dbReference type="ChEBI" id="CHEBI:456215"/>
    </reaction>
</comment>
<evidence type="ECO:0000256" key="3">
    <source>
        <dbReference type="ARBA" id="ARBA00022884"/>
    </source>
</evidence>
<dbReference type="EC" id="6.3.4.-" evidence="4"/>
<comment type="caution">
    <text evidence="5">The sequence shown here is derived from an EMBL/GenBank/DDBJ whole genome shotgun (WGS) entry which is preliminary data.</text>
</comment>
<keyword evidence="2 4" id="KW-0819">tRNA processing</keyword>
<comment type="subcellular location">
    <subcellularLocation>
        <location evidence="4">Cytoplasm</location>
    </subcellularLocation>
</comment>
<feature type="binding site" evidence="4">
    <location>
        <begin position="175"/>
        <end position="176"/>
    </location>
    <ligand>
        <name>ATP</name>
        <dbReference type="ChEBI" id="CHEBI:30616"/>
    </ligand>
</feature>
<gene>
    <name evidence="4" type="primary">tmcAL</name>
    <name evidence="5" type="ORF">IV88_GL000204</name>
</gene>
<feature type="binding site" evidence="4">
    <location>
        <position position="101"/>
    </location>
    <ligand>
        <name>ATP</name>
        <dbReference type="ChEBI" id="CHEBI:30616"/>
    </ligand>
</feature>
<evidence type="ECO:0000313" key="5">
    <source>
        <dbReference type="EMBL" id="KRO25367.1"/>
    </source>
</evidence>
<keyword evidence="4" id="KW-0547">Nucleotide-binding</keyword>
<dbReference type="PANTHER" id="PTHR37825:SF1">
    <property type="entry name" value="TRNA(MET) CYTIDINE ACETATE LIGASE"/>
    <property type="match status" value="1"/>
</dbReference>
<keyword evidence="6" id="KW-1185">Reference proteome</keyword>
<dbReference type="Proteomes" id="UP000051249">
    <property type="component" value="Unassembled WGS sequence"/>
</dbReference>
<evidence type="ECO:0000256" key="1">
    <source>
        <dbReference type="ARBA" id="ARBA00022598"/>
    </source>
</evidence>
<keyword evidence="3 4" id="KW-0694">RNA-binding</keyword>
<dbReference type="GO" id="GO:0006400">
    <property type="term" value="P:tRNA modification"/>
    <property type="evidence" value="ECO:0007669"/>
    <property type="project" value="UniProtKB-UniRule"/>
</dbReference>
<dbReference type="GO" id="GO:0005737">
    <property type="term" value="C:cytoplasm"/>
    <property type="evidence" value="ECO:0007669"/>
    <property type="project" value="UniProtKB-SubCell"/>
</dbReference>
<organism evidence="5 6">
    <name type="scientific">Pediococcus argentinicus</name>
    <dbReference type="NCBI Taxonomy" id="480391"/>
    <lineage>
        <taxon>Bacteria</taxon>
        <taxon>Bacillati</taxon>
        <taxon>Bacillota</taxon>
        <taxon>Bacilli</taxon>
        <taxon>Lactobacillales</taxon>
        <taxon>Lactobacillaceae</taxon>
        <taxon>Pediococcus</taxon>
    </lineage>
</organism>
<dbReference type="RefSeq" id="WP_057798975.1">
    <property type="nucleotide sequence ID" value="NZ_BJZZ01000010.1"/>
</dbReference>
<name>A0A0R2NHU4_9LACO</name>
<dbReference type="Pfam" id="PF05636">
    <property type="entry name" value="HIGH_NTase1"/>
    <property type="match status" value="1"/>
</dbReference>
<dbReference type="NCBIfam" id="NF010191">
    <property type="entry name" value="PRK13670.1"/>
    <property type="match status" value="1"/>
</dbReference>
<evidence type="ECO:0000256" key="2">
    <source>
        <dbReference type="ARBA" id="ARBA00022694"/>
    </source>
</evidence>
<dbReference type="SUPFAM" id="SSF52374">
    <property type="entry name" value="Nucleotidylyl transferase"/>
    <property type="match status" value="1"/>
</dbReference>
<dbReference type="HAMAP" id="MF_01539">
    <property type="entry name" value="TmcAL"/>
    <property type="match status" value="1"/>
</dbReference>
<dbReference type="NCBIfam" id="TIGR00125">
    <property type="entry name" value="cyt_tran_rel"/>
    <property type="match status" value="1"/>
</dbReference>
<dbReference type="InterPro" id="IPR014729">
    <property type="entry name" value="Rossmann-like_a/b/a_fold"/>
</dbReference>
<dbReference type="InterPro" id="IPR004821">
    <property type="entry name" value="Cyt_trans-like"/>
</dbReference>
<comment type="function">
    <text evidence="4">Catalyzes the formation of N(4)-acetylcytidine (ac(4)C) at the wobble position of elongator tRNA(Met), using acetate and ATP as substrates. First activates an acetate ion to form acetyladenylate (Ac-AMP) and then transfers the acetyl group to tRNA to form ac(4)C34.</text>
</comment>
<dbReference type="GO" id="GO:0005524">
    <property type="term" value="F:ATP binding"/>
    <property type="evidence" value="ECO:0007669"/>
    <property type="project" value="UniProtKB-KW"/>
</dbReference>
<keyword evidence="4" id="KW-0067">ATP-binding</keyword>
<keyword evidence="1 4" id="KW-0436">Ligase</keyword>
<dbReference type="GO" id="GO:0000049">
    <property type="term" value="F:tRNA binding"/>
    <property type="evidence" value="ECO:0007669"/>
    <property type="project" value="UniProtKB-KW"/>
</dbReference>
<reference evidence="5 6" key="1">
    <citation type="journal article" date="2015" name="Genome Announc.">
        <title>Expanding the biotechnology potential of lactobacilli through comparative genomics of 213 strains and associated genera.</title>
        <authorList>
            <person name="Sun Z."/>
            <person name="Harris H.M."/>
            <person name="McCann A."/>
            <person name="Guo C."/>
            <person name="Argimon S."/>
            <person name="Zhang W."/>
            <person name="Yang X."/>
            <person name="Jeffery I.B."/>
            <person name="Cooney J.C."/>
            <person name="Kagawa T.F."/>
            <person name="Liu W."/>
            <person name="Song Y."/>
            <person name="Salvetti E."/>
            <person name="Wrobel A."/>
            <person name="Rasinkangas P."/>
            <person name="Parkhill J."/>
            <person name="Rea M.C."/>
            <person name="O'Sullivan O."/>
            <person name="Ritari J."/>
            <person name="Douillard F.P."/>
            <person name="Paul Ross R."/>
            <person name="Yang R."/>
            <person name="Briner A.E."/>
            <person name="Felis G.E."/>
            <person name="de Vos W.M."/>
            <person name="Barrangou R."/>
            <person name="Klaenhammer T.R."/>
            <person name="Caufield P.W."/>
            <person name="Cui Y."/>
            <person name="Zhang H."/>
            <person name="O'Toole P.W."/>
        </authorList>
    </citation>
    <scope>NUCLEOTIDE SEQUENCE [LARGE SCALE GENOMIC DNA]</scope>
    <source>
        <strain evidence="5 6">DSM 23026</strain>
    </source>
</reference>
<dbReference type="InterPro" id="IPR008513">
    <property type="entry name" value="tRNA(Met)_cyd_acetate_ligase"/>
</dbReference>
<evidence type="ECO:0000313" key="6">
    <source>
        <dbReference type="Proteomes" id="UP000051249"/>
    </source>
</evidence>
<sequence>MTTCGIIAEFNPFHNGHAYLIEQARRLTNADTIIVFMSGNFLQRGEPSIVNKWTRTKWALENGVDLVIEIPTEFVISSANDFAKAGIMMANLMQIDYLAFGSEHPQLDFVELGRYLKESRDLPVRSNESYATQLFRNIEDQTGQKINDANDILGINYAHWWDELYSQFKLVPIQRIGNDFHSTEVKGSVASATAIRKSVLENQLNSHDIKQVVPSDVFRTLNNSQTSFEQYWPLIRYRVLVSSESDLASLFNIDEGIEFRIKKVIKSSHGLTDFIEQLKSKRYTYTKLQRICTSILLNFTKSEHDNMKLKPRLLGSSVLGRKYLKETGLSEKLAVRLSNDDYRSNYLVTQRADDVYQLKNSDSVPNKPIFI</sequence>
<dbReference type="OrthoDB" id="9769796at2"/>
<dbReference type="Gene3D" id="3.40.50.620">
    <property type="entry name" value="HUPs"/>
    <property type="match status" value="1"/>
</dbReference>
<dbReference type="AlphaFoldDB" id="A0A0R2NHU4"/>